<dbReference type="RefSeq" id="WP_103679531.1">
    <property type="nucleotide sequence ID" value="NZ_LPWH01000029.1"/>
</dbReference>
<dbReference type="Pfam" id="PF05598">
    <property type="entry name" value="DUF772"/>
    <property type="match status" value="1"/>
</dbReference>
<feature type="non-terminal residue" evidence="4">
    <location>
        <position position="452"/>
    </location>
</feature>
<evidence type="ECO:0008006" key="6">
    <source>
        <dbReference type="Google" id="ProtNLM"/>
    </source>
</evidence>
<dbReference type="GO" id="GO:0003677">
    <property type="term" value="F:DNA binding"/>
    <property type="evidence" value="ECO:0007669"/>
    <property type="project" value="InterPro"/>
</dbReference>
<evidence type="ECO:0000256" key="1">
    <source>
        <dbReference type="SAM" id="MobiDB-lite"/>
    </source>
</evidence>
<organism evidence="4 5">
    <name type="scientific">Alkalispirochaeta sphaeroplastigenens</name>
    <dbReference type="NCBI Taxonomy" id="1187066"/>
    <lineage>
        <taxon>Bacteria</taxon>
        <taxon>Pseudomonadati</taxon>
        <taxon>Spirochaetota</taxon>
        <taxon>Spirochaetia</taxon>
        <taxon>Spirochaetales</taxon>
        <taxon>Spirochaetaceae</taxon>
        <taxon>Alkalispirochaeta</taxon>
    </lineage>
</organism>
<dbReference type="InterPro" id="IPR008490">
    <property type="entry name" value="Transposase_InsH_N"/>
</dbReference>
<gene>
    <name evidence="4" type="ORF">AU468_03525</name>
</gene>
<feature type="domain" description="Transposase IS4-like" evidence="2">
    <location>
        <begin position="263"/>
        <end position="440"/>
    </location>
</feature>
<proteinExistence type="predicted"/>
<dbReference type="Pfam" id="PF01609">
    <property type="entry name" value="DDE_Tnp_1"/>
    <property type="match status" value="1"/>
</dbReference>
<reference evidence="5" key="1">
    <citation type="submission" date="2015-12" db="EMBL/GenBank/DDBJ databases">
        <authorList>
            <person name="Lodha T.D."/>
            <person name="Chintalapati S."/>
            <person name="Chintalapati V.R."/>
            <person name="Sravanthi T."/>
        </authorList>
    </citation>
    <scope>NUCLEOTIDE SEQUENCE [LARGE SCALE GENOMIC DNA]</scope>
    <source>
        <strain evidence="5">JC133</strain>
    </source>
</reference>
<evidence type="ECO:0000259" key="3">
    <source>
        <dbReference type="Pfam" id="PF05598"/>
    </source>
</evidence>
<dbReference type="GO" id="GO:0006313">
    <property type="term" value="P:DNA transposition"/>
    <property type="evidence" value="ECO:0007669"/>
    <property type="project" value="InterPro"/>
</dbReference>
<evidence type="ECO:0000313" key="4">
    <source>
        <dbReference type="EMBL" id="POR04172.1"/>
    </source>
</evidence>
<feature type="compositionally biased region" description="Basic and acidic residues" evidence="1">
    <location>
        <begin position="245"/>
        <end position="255"/>
    </location>
</feature>
<keyword evidence="5" id="KW-1185">Reference proteome</keyword>
<feature type="domain" description="Transposase InsH N-terminal" evidence="3">
    <location>
        <begin position="20"/>
        <end position="109"/>
    </location>
</feature>
<protein>
    <recommendedName>
        <fullName evidence="6">Transposase</fullName>
    </recommendedName>
</protein>
<comment type="caution">
    <text evidence="4">The sequence shown here is derived from an EMBL/GenBank/DDBJ whole genome shotgun (WGS) entry which is preliminary data.</text>
</comment>
<dbReference type="PANTHER" id="PTHR33408">
    <property type="entry name" value="TRANSPOSASE"/>
    <property type="match status" value="1"/>
</dbReference>
<feature type="compositionally biased region" description="Basic and acidic residues" evidence="1">
    <location>
        <begin position="215"/>
        <end position="229"/>
    </location>
</feature>
<dbReference type="AlphaFoldDB" id="A0A2S4JXC6"/>
<sequence length="452" mass="51907">MGARFVNVDRDTPMLLPPSIQEWLDPNDMVHFVIDTVESMELPQLVVNHRGTGTPQYPPQMMLALLLYCYANGIMSSRKIETATWHLIPVRYLTGDTHPDHDTINSFRKNNDEAIRETFRQLLLVAREMKMLKVGTVSIDGTHIKANASKYKNIRYDRIDDLTTQLDEDIDKLMAEAEVADEADEDDGQRIPEQIARREELRAKIQEAKAAIEQQAREKEQRRQDREDHDRDDEDPPKPSTKRKNPNDAKPEDRNQINLIDPDSHLMRKSRRDGWQQAYNAQAVVDADGSQLILASYVADSSADNWELEPALETVSPEVGAPTTVLADAGYVRKKLIMRFDSDPEAPELYLAITGDDHDLRRYDYRPPKKKTKVVKDPVLIAMREKVRSNEGRKIYQKRKQSVEPVFGIIKSVLGFDQFLRRGFNAVNAEWNLVCTAYNLKRMWRIATADPV</sequence>
<dbReference type="InterPro" id="IPR002559">
    <property type="entry name" value="Transposase_11"/>
</dbReference>
<dbReference type="EMBL" id="LPWH01000029">
    <property type="protein sequence ID" value="POR04172.1"/>
    <property type="molecule type" value="Genomic_DNA"/>
</dbReference>
<dbReference type="GO" id="GO:0004803">
    <property type="term" value="F:transposase activity"/>
    <property type="evidence" value="ECO:0007669"/>
    <property type="project" value="InterPro"/>
</dbReference>
<evidence type="ECO:0000313" key="5">
    <source>
        <dbReference type="Proteomes" id="UP000237350"/>
    </source>
</evidence>
<dbReference type="OrthoDB" id="546286at2"/>
<feature type="region of interest" description="Disordered" evidence="1">
    <location>
        <begin position="210"/>
        <end position="272"/>
    </location>
</feature>
<name>A0A2S4JXC6_9SPIO</name>
<accession>A0A2S4JXC6</accession>
<dbReference type="Proteomes" id="UP000237350">
    <property type="component" value="Unassembled WGS sequence"/>
</dbReference>
<evidence type="ECO:0000259" key="2">
    <source>
        <dbReference type="Pfam" id="PF01609"/>
    </source>
</evidence>